<feature type="binding site" evidence="21">
    <location>
        <begin position="449"/>
        <end position="456"/>
    </location>
    <ligand>
        <name>ATP</name>
        <dbReference type="ChEBI" id="CHEBI:30616"/>
    </ligand>
</feature>
<dbReference type="InterPro" id="IPR000719">
    <property type="entry name" value="Prot_kinase_dom"/>
</dbReference>
<comment type="catalytic activity">
    <reaction evidence="19">
        <text>L-threonyl-[protein] + ATP = O-phospho-L-threonyl-[protein] + ADP + H(+)</text>
        <dbReference type="Rhea" id="RHEA:46608"/>
        <dbReference type="Rhea" id="RHEA-COMP:11060"/>
        <dbReference type="Rhea" id="RHEA-COMP:11605"/>
        <dbReference type="ChEBI" id="CHEBI:15378"/>
        <dbReference type="ChEBI" id="CHEBI:30013"/>
        <dbReference type="ChEBI" id="CHEBI:30616"/>
        <dbReference type="ChEBI" id="CHEBI:61977"/>
        <dbReference type="ChEBI" id="CHEBI:456216"/>
        <dbReference type="EC" id="2.7.11.1"/>
    </reaction>
</comment>
<keyword evidence="13 21" id="KW-0518">Myosin</keyword>
<evidence type="ECO:0000256" key="9">
    <source>
        <dbReference type="ARBA" id="ARBA00022737"/>
    </source>
</evidence>
<evidence type="ECO:0000313" key="26">
    <source>
        <dbReference type="Proteomes" id="UP000694845"/>
    </source>
</evidence>
<feature type="compositionally biased region" description="Basic and acidic residues" evidence="23">
    <location>
        <begin position="1625"/>
        <end position="1637"/>
    </location>
</feature>
<dbReference type="InterPro" id="IPR027417">
    <property type="entry name" value="P-loop_NTPase"/>
</dbReference>
<keyword evidence="15 21" id="KW-0009">Actin-binding</keyword>
<dbReference type="PANTHER" id="PTHR46256:SF3">
    <property type="entry name" value="MYOSIN MOTOR DOMAIN-CONTAINING PROTEIN"/>
    <property type="match status" value="1"/>
</dbReference>
<keyword evidence="12 21" id="KW-0067">ATP-binding</keyword>
<evidence type="ECO:0000256" key="17">
    <source>
        <dbReference type="ARBA" id="ARBA00023273"/>
    </source>
</evidence>
<dbReference type="EC" id="2.7.11.1" evidence="4"/>
<dbReference type="Gene3D" id="1.10.510.10">
    <property type="entry name" value="Transferase(Phosphotransferase) domain 1"/>
    <property type="match status" value="1"/>
</dbReference>
<evidence type="ECO:0000256" key="3">
    <source>
        <dbReference type="ARBA" id="ARBA00006998"/>
    </source>
</evidence>
<dbReference type="Proteomes" id="UP000694845">
    <property type="component" value="Unplaced"/>
</dbReference>
<feature type="compositionally biased region" description="Polar residues" evidence="23">
    <location>
        <begin position="1342"/>
        <end position="1368"/>
    </location>
</feature>
<feature type="compositionally biased region" description="Low complexity" evidence="23">
    <location>
        <begin position="1552"/>
        <end position="1561"/>
    </location>
</feature>
<evidence type="ECO:0000256" key="21">
    <source>
        <dbReference type="PROSITE-ProRule" id="PRU00782"/>
    </source>
</evidence>
<evidence type="ECO:0000256" key="1">
    <source>
        <dbReference type="ARBA" id="ARBA00004245"/>
    </source>
</evidence>
<dbReference type="PROSITE" id="PS00108">
    <property type="entry name" value="PROTEIN_KINASE_ST"/>
    <property type="match status" value="1"/>
</dbReference>
<evidence type="ECO:0000256" key="4">
    <source>
        <dbReference type="ARBA" id="ARBA00012513"/>
    </source>
</evidence>
<evidence type="ECO:0000256" key="13">
    <source>
        <dbReference type="ARBA" id="ARBA00023123"/>
    </source>
</evidence>
<dbReference type="SMART" id="SM00220">
    <property type="entry name" value="S_TKc"/>
    <property type="match status" value="1"/>
</dbReference>
<dbReference type="GO" id="GO:0005524">
    <property type="term" value="F:ATP binding"/>
    <property type="evidence" value="ECO:0007669"/>
    <property type="project" value="UniProtKB-UniRule"/>
</dbReference>
<feature type="compositionally biased region" description="Basic and acidic residues" evidence="23">
    <location>
        <begin position="1570"/>
        <end position="1582"/>
    </location>
</feature>
<proteinExistence type="inferred from homology"/>
<dbReference type="InterPro" id="IPR008271">
    <property type="entry name" value="Ser/Thr_kinase_AS"/>
</dbReference>
<keyword evidence="14 21" id="KW-0505">Motor protein</keyword>
<dbReference type="Gene3D" id="3.40.850.10">
    <property type="entry name" value="Kinesin motor domain"/>
    <property type="match status" value="2"/>
</dbReference>
<evidence type="ECO:0000259" key="25">
    <source>
        <dbReference type="PROSITE" id="PS51456"/>
    </source>
</evidence>
<dbReference type="KEGG" id="aplc:110986632"/>
<dbReference type="PRINTS" id="PR00193">
    <property type="entry name" value="MYOSINHEAVY"/>
</dbReference>
<feature type="region of interest" description="Disordered" evidence="23">
    <location>
        <begin position="1292"/>
        <end position="1368"/>
    </location>
</feature>
<feature type="compositionally biased region" description="Low complexity" evidence="23">
    <location>
        <begin position="1760"/>
        <end position="1775"/>
    </location>
</feature>
<dbReference type="FunFam" id="1.10.510.10:FF:000421">
    <property type="entry name" value="Serine/threonine-protein kinase PAK 6"/>
    <property type="match status" value="1"/>
</dbReference>
<feature type="region of interest" description="Disordered" evidence="23">
    <location>
        <begin position="1684"/>
        <end position="1815"/>
    </location>
</feature>
<evidence type="ECO:0000256" key="8">
    <source>
        <dbReference type="ARBA" id="ARBA00022679"/>
    </source>
</evidence>
<gene>
    <name evidence="27 28" type="primary">LOC110986632</name>
</gene>
<feature type="region of interest" description="Disordered" evidence="23">
    <location>
        <begin position="1542"/>
        <end position="1648"/>
    </location>
</feature>
<dbReference type="GO" id="GO:0016459">
    <property type="term" value="C:myosin complex"/>
    <property type="evidence" value="ECO:0007669"/>
    <property type="project" value="UniProtKB-KW"/>
</dbReference>
<feature type="region of interest" description="Actin-binding" evidence="21">
    <location>
        <begin position="982"/>
        <end position="1004"/>
    </location>
</feature>
<dbReference type="PROSITE" id="PS51456">
    <property type="entry name" value="MYOSIN_MOTOR"/>
    <property type="match status" value="1"/>
</dbReference>
<comment type="catalytic activity">
    <reaction evidence="20">
        <text>L-seryl-[protein] + ATP = O-phospho-L-seryl-[protein] + ADP + H(+)</text>
        <dbReference type="Rhea" id="RHEA:17989"/>
        <dbReference type="Rhea" id="RHEA-COMP:9863"/>
        <dbReference type="Rhea" id="RHEA-COMP:11604"/>
        <dbReference type="ChEBI" id="CHEBI:15378"/>
        <dbReference type="ChEBI" id="CHEBI:29999"/>
        <dbReference type="ChEBI" id="CHEBI:30616"/>
        <dbReference type="ChEBI" id="CHEBI:83421"/>
        <dbReference type="ChEBI" id="CHEBI:456216"/>
        <dbReference type="EC" id="2.7.11.1"/>
    </reaction>
</comment>
<dbReference type="GO" id="GO:0030832">
    <property type="term" value="P:regulation of actin filament length"/>
    <property type="evidence" value="ECO:0007669"/>
    <property type="project" value="TreeGrafter"/>
</dbReference>
<dbReference type="RefSeq" id="XP_022104355.1">
    <property type="nucleotide sequence ID" value="XM_022248663.1"/>
</dbReference>
<evidence type="ECO:0000313" key="28">
    <source>
        <dbReference type="RefSeq" id="XP_022104355.1"/>
    </source>
</evidence>
<dbReference type="GO" id="GO:0000146">
    <property type="term" value="F:microfilament motor activity"/>
    <property type="evidence" value="ECO:0007669"/>
    <property type="project" value="TreeGrafter"/>
</dbReference>
<evidence type="ECO:0000256" key="15">
    <source>
        <dbReference type="ARBA" id="ARBA00023203"/>
    </source>
</evidence>
<dbReference type="CDD" id="cd23767">
    <property type="entry name" value="IQCD"/>
    <property type="match status" value="1"/>
</dbReference>
<feature type="compositionally biased region" description="Polar residues" evidence="23">
    <location>
        <begin position="1606"/>
        <end position="1619"/>
    </location>
</feature>
<evidence type="ECO:0000256" key="18">
    <source>
        <dbReference type="ARBA" id="ARBA00023305"/>
    </source>
</evidence>
<feature type="compositionally biased region" description="Polar residues" evidence="23">
    <location>
        <begin position="1241"/>
        <end position="1255"/>
    </location>
</feature>
<dbReference type="InterPro" id="IPR052409">
    <property type="entry name" value="Myosin-III_kinase_activity"/>
</dbReference>
<dbReference type="GO" id="GO:0042995">
    <property type="term" value="C:cell projection"/>
    <property type="evidence" value="ECO:0007669"/>
    <property type="project" value="UniProtKB-SubCell"/>
</dbReference>
<evidence type="ECO:0000256" key="16">
    <source>
        <dbReference type="ARBA" id="ARBA00023212"/>
    </source>
</evidence>
<keyword evidence="8" id="KW-0808">Transferase</keyword>
<dbReference type="PANTHER" id="PTHR46256">
    <property type="entry name" value="AGAP011099-PA"/>
    <property type="match status" value="1"/>
</dbReference>
<dbReference type="FunFam" id="1.20.58.530:FF:000010">
    <property type="entry name" value="Myosin IIIA"/>
    <property type="match status" value="1"/>
</dbReference>
<sequence>MKDHQTSVDSSTSPMAGRLQELYESLPSPTEHWELLESIGEGTYGGVFKVRNLETGEYAAAKIMDAVTDMEEEIEAEYQILRDCCDHGNLPHFFGAFYKSTPSTKHNQIWLVIELCEAGAVTDLIRSMLENHEKPDEDIIAYILRETLQALHHLHSHGVMHRDVKGHNVLMTSDARIKLIDFGVSAVLKGRSKRNTSVGTPYWMAPEVIACGQQLECYYGTKSDIWSLGITAIELADGEPPLKNLHPMRALMKIPRNKPPTMQHPAKWSLEYSDFIARCLVKDTEQRASAVELLSHPFLTGVPGNISSVRSQLAGLIGLYTETDGPAHVPEVTTKHGKLNPVRTRGLHKSSRRTPDMVNDLAQLENLTQDCIVQHLYGRYMKGQIYTYIGDILMAVNPYTQLAIYDNSFSELYRHASKQANPPHIFGMADSTYQALLFHNHNQCLIVSGESGAGKTESANLLVQQLTKLGKAINRSLEQRVLQVNPLLEAFGNAQTVINDNSSRFGKFLELKFTSTGQVMGAVISQYLLEKSRVIQQAKEEQNFHIFYYILAGLAESNQSCSYHLELNKKYRYLHLGDPSSTDPYQLPELQRRFEDIHNCLETIGFTDVEIGSVYSILAGIVHLGEITFEEAEQSHSVDKSVITNSADVRKSSELLGIEQDDLAEAITTSSVVACDETIVRQNTKDQAEDIRDALSKALYGRLFNWIVNRINTLLKPIEQPGENGQRTISILDIFGFENFAVNSFEQLCINIANEQIQFYFNQHIFAMEQEEYSAEGIDATMISYQDNQPLLDLFLQRPLGMLHLLDEESWFPQATDQTLVEKFNQNISGTYYCRSPHAGGLDFGIQHYAGKVMYSADGFLAKNRDTLVMDIVYLLRSSKMPLTRLLFEQHLNKTGNLASTLGPVQRKALHMKEKQLCRAKSYAQIIREDITFAGPAVERNDDSSTPKVITAVQNSYSLTTATSGNLAKNRQTVASYFRYSLRELLFKMVTSQPHFVRCIKPNNDRVPGQFDQEKVLTQLRYTGVLETTRIRRQGFSHRIPFPEFAARYQQLTYEMSSRVEGTPATCEVILKACGLMGWLLGNTKVFLKYHHVEDLDCQLEKHHKLANLVQAIVKGWLARVRYKKLLSRRLSSAVILQKRIRGWMAKTKYERIKLRRFIAAVIIQKGFRKHLTRKREQRELAERQERAAVQMQACYRGFKTRQRIRDEQKFTRMVVALQAVALYRSVEEVSTDCPTLKAQTGPVTLSGTTEDNTPPNVPEVRSDMGDLTPPPHLEIGENPEAIYQTVAKKSLRGATSETLRASAGGTGRKNADGDRETNNKSAEGSRGDPTETFKPGHSEDSLPSGTAHAQENSCSENVTSGKTTSVPSGEQCAVLIQSVARGFLARRNVQRMVEQRRWNAALLLQRWLRMWKKRRLYQQLQAFTSQQETWMIYFFLQVDHYGEEFYRSAERTNSPVSTGAIQIQKVLHSGKTGLSERRLKHLHRSHDVKMPFSPEDVSYYHSFGDGSATDKVYRRSGLQTGELKEAGSSSDSDYYNRIAKEASQPNPSRTNENSNESESSVPGMLHGFGYHDTDETHEDKLPYNLPSHGQKQQSPEHGDRHHSHSNPTGNSSGNALTQSSNSSNERRSSAGDRHQTDTNQSTVSNGLVRAQQGRQQHLWQGVLKRHEQQHPKIIPQHSKYAVQVEPQQQQQMSWNQPQLHPQRKEILSRARQLQSSQCNEPEVRQSPEPQQQQQRQFQIRQQTLDSGQARLSNGHANGSVSSSHSESSSDGRYSPSDALRRKSVSFAQEGDSGKQQKTNQSSPSSQPKRKEILVSNDGTFDVKALLRRSTQRAILLS</sequence>
<evidence type="ECO:0000256" key="6">
    <source>
        <dbReference type="ARBA" id="ARBA00022527"/>
    </source>
</evidence>
<dbReference type="RefSeq" id="XP_022104347.1">
    <property type="nucleotide sequence ID" value="XM_022248655.1"/>
</dbReference>
<evidence type="ECO:0000256" key="19">
    <source>
        <dbReference type="ARBA" id="ARBA00047899"/>
    </source>
</evidence>
<dbReference type="Gene3D" id="3.30.200.20">
    <property type="entry name" value="Phosphorylase Kinase, domain 1"/>
    <property type="match status" value="1"/>
</dbReference>
<keyword evidence="10 21" id="KW-0547">Nucleotide-binding</keyword>
<dbReference type="Gene3D" id="1.20.58.530">
    <property type="match status" value="2"/>
</dbReference>
<keyword evidence="16" id="KW-0206">Cytoskeleton</keyword>
<dbReference type="InterPro" id="IPR000048">
    <property type="entry name" value="IQ_motif_EF-hand-BS"/>
</dbReference>
<keyword evidence="11" id="KW-0418">Kinase</keyword>
<feature type="region of interest" description="Disordered" evidence="23">
    <location>
        <begin position="1241"/>
        <end position="1266"/>
    </location>
</feature>
<dbReference type="InterPro" id="IPR017441">
    <property type="entry name" value="Protein_kinase_ATP_BS"/>
</dbReference>
<dbReference type="SMART" id="SM00242">
    <property type="entry name" value="MYSc"/>
    <property type="match status" value="1"/>
</dbReference>
<evidence type="ECO:0000259" key="24">
    <source>
        <dbReference type="PROSITE" id="PS50011"/>
    </source>
</evidence>
<dbReference type="OrthoDB" id="6108017at2759"/>
<feature type="compositionally biased region" description="Low complexity" evidence="23">
    <location>
        <begin position="1725"/>
        <end position="1743"/>
    </location>
</feature>
<dbReference type="InterPro" id="IPR036961">
    <property type="entry name" value="Kinesin_motor_dom_sf"/>
</dbReference>
<evidence type="ECO:0000256" key="2">
    <source>
        <dbReference type="ARBA" id="ARBA00004316"/>
    </source>
</evidence>
<evidence type="ECO:0000313" key="27">
    <source>
        <dbReference type="RefSeq" id="XP_022104347.1"/>
    </source>
</evidence>
<evidence type="ECO:0000256" key="14">
    <source>
        <dbReference type="ARBA" id="ARBA00023175"/>
    </source>
</evidence>
<evidence type="ECO:0000256" key="12">
    <source>
        <dbReference type="ARBA" id="ARBA00022840"/>
    </source>
</evidence>
<dbReference type="PROSITE" id="PS50096">
    <property type="entry name" value="IQ"/>
    <property type="match status" value="5"/>
</dbReference>
<dbReference type="PROSITE" id="PS50011">
    <property type="entry name" value="PROTEIN_KINASE_DOM"/>
    <property type="match status" value="1"/>
</dbReference>
<dbReference type="GO" id="GO:0004674">
    <property type="term" value="F:protein serine/threonine kinase activity"/>
    <property type="evidence" value="ECO:0007669"/>
    <property type="project" value="UniProtKB-KW"/>
</dbReference>
<dbReference type="GO" id="GO:0007601">
    <property type="term" value="P:visual perception"/>
    <property type="evidence" value="ECO:0007669"/>
    <property type="project" value="UniProtKB-KW"/>
</dbReference>
<protein>
    <recommendedName>
        <fullName evidence="4">non-specific serine/threonine protein kinase</fullName>
        <ecNumber evidence="4">2.7.11.1</ecNumber>
    </recommendedName>
</protein>
<evidence type="ECO:0000256" key="22">
    <source>
        <dbReference type="PROSITE-ProRule" id="PRU10141"/>
    </source>
</evidence>
<evidence type="ECO:0000256" key="5">
    <source>
        <dbReference type="ARBA" id="ARBA00022490"/>
    </source>
</evidence>
<dbReference type="GO" id="GO:0003779">
    <property type="term" value="F:actin binding"/>
    <property type="evidence" value="ECO:0007669"/>
    <property type="project" value="UniProtKB-KW"/>
</dbReference>
<dbReference type="Pfam" id="PF00069">
    <property type="entry name" value="Pkinase"/>
    <property type="match status" value="1"/>
</dbReference>
<dbReference type="Pfam" id="PF00063">
    <property type="entry name" value="Myosin_head"/>
    <property type="match status" value="1"/>
</dbReference>
<dbReference type="InterPro" id="IPR011009">
    <property type="entry name" value="Kinase-like_dom_sf"/>
</dbReference>
<feature type="binding site" evidence="22">
    <location>
        <position position="62"/>
    </location>
    <ligand>
        <name>ATP</name>
        <dbReference type="ChEBI" id="CHEBI:30616"/>
    </ligand>
</feature>
<comment type="similarity">
    <text evidence="21">Belongs to the TRAFAC class myosin-kinesin ATPase superfamily. Myosin family.</text>
</comment>
<dbReference type="GeneID" id="110986632"/>
<keyword evidence="18" id="KW-0844">Vision</keyword>
<evidence type="ECO:0000256" key="20">
    <source>
        <dbReference type="ARBA" id="ARBA00048679"/>
    </source>
</evidence>
<reference evidence="27 28" key="1">
    <citation type="submission" date="2025-04" db="UniProtKB">
        <authorList>
            <consortium name="RefSeq"/>
        </authorList>
    </citation>
    <scope>IDENTIFICATION</scope>
</reference>
<keyword evidence="9" id="KW-0677">Repeat</keyword>
<evidence type="ECO:0000256" key="11">
    <source>
        <dbReference type="ARBA" id="ARBA00022777"/>
    </source>
</evidence>
<dbReference type="SUPFAM" id="SSF56112">
    <property type="entry name" value="Protein kinase-like (PK-like)"/>
    <property type="match status" value="1"/>
</dbReference>
<feature type="compositionally biased region" description="Basic and acidic residues" evidence="23">
    <location>
        <begin position="1310"/>
        <end position="1341"/>
    </location>
</feature>
<dbReference type="InterPro" id="IPR001609">
    <property type="entry name" value="Myosin_head_motor_dom-like"/>
</dbReference>
<feature type="compositionally biased region" description="Polar residues" evidence="23">
    <location>
        <begin position="1744"/>
        <end position="1759"/>
    </location>
</feature>
<accession>A0A8B7ZH68</accession>
<feature type="domain" description="Myosin motor" evidence="25">
    <location>
        <begin position="356"/>
        <end position="1101"/>
    </location>
</feature>
<feature type="compositionally biased region" description="Low complexity" evidence="23">
    <location>
        <begin position="1688"/>
        <end position="1699"/>
    </location>
</feature>
<dbReference type="Gene3D" id="1.10.10.820">
    <property type="match status" value="1"/>
</dbReference>
<evidence type="ECO:0000256" key="10">
    <source>
        <dbReference type="ARBA" id="ARBA00022741"/>
    </source>
</evidence>
<dbReference type="Gene3D" id="1.20.120.720">
    <property type="entry name" value="Myosin VI head, motor domain, U50 subdomain"/>
    <property type="match status" value="2"/>
</dbReference>
<feature type="compositionally biased region" description="Polar residues" evidence="23">
    <location>
        <begin position="1794"/>
        <end position="1807"/>
    </location>
</feature>
<comment type="subcellular location">
    <subcellularLocation>
        <location evidence="2">Cell projection</location>
    </subcellularLocation>
    <subcellularLocation>
        <location evidence="1">Cytoplasm</location>
        <location evidence="1">Cytoskeleton</location>
    </subcellularLocation>
</comment>
<evidence type="ECO:0000256" key="23">
    <source>
        <dbReference type="SAM" id="MobiDB-lite"/>
    </source>
</evidence>
<evidence type="ECO:0000256" key="7">
    <source>
        <dbReference type="ARBA" id="ARBA00022606"/>
    </source>
</evidence>
<dbReference type="SUPFAM" id="SSF52540">
    <property type="entry name" value="P-loop containing nucleoside triphosphate hydrolases"/>
    <property type="match status" value="1"/>
</dbReference>
<keyword evidence="7" id="KW-0716">Sensory transduction</keyword>
<comment type="similarity">
    <text evidence="3">In the C-terminal section; belongs to the TRAFAC class myosin-kinesin ATPase superfamily. Myosin family.</text>
</comment>
<organism evidence="26 27">
    <name type="scientific">Acanthaster planci</name>
    <name type="common">Crown-of-thorns starfish</name>
    <dbReference type="NCBI Taxonomy" id="133434"/>
    <lineage>
        <taxon>Eukaryota</taxon>
        <taxon>Metazoa</taxon>
        <taxon>Echinodermata</taxon>
        <taxon>Eleutherozoa</taxon>
        <taxon>Asterozoa</taxon>
        <taxon>Asteroidea</taxon>
        <taxon>Valvatacea</taxon>
        <taxon>Valvatida</taxon>
        <taxon>Acanthasteridae</taxon>
        <taxon>Acanthaster</taxon>
    </lineage>
</organism>
<keyword evidence="17" id="KW-0966">Cell projection</keyword>
<dbReference type="SMART" id="SM00015">
    <property type="entry name" value="IQ"/>
    <property type="match status" value="6"/>
</dbReference>
<keyword evidence="5" id="KW-0963">Cytoplasm</keyword>
<dbReference type="Gene3D" id="6.20.240.20">
    <property type="match status" value="1"/>
</dbReference>
<name>A0A8B7ZH68_ACAPL</name>
<dbReference type="Gene3D" id="1.20.5.190">
    <property type="match status" value="3"/>
</dbReference>
<dbReference type="PROSITE" id="PS00107">
    <property type="entry name" value="PROTEIN_KINASE_ATP"/>
    <property type="match status" value="1"/>
</dbReference>
<dbReference type="Pfam" id="PF00612">
    <property type="entry name" value="IQ"/>
    <property type="match status" value="6"/>
</dbReference>
<keyword evidence="26" id="KW-1185">Reference proteome</keyword>
<feature type="domain" description="Protein kinase" evidence="24">
    <location>
        <begin position="33"/>
        <end position="299"/>
    </location>
</feature>
<keyword evidence="6" id="KW-0723">Serine/threonine-protein kinase</keyword>